<protein>
    <recommendedName>
        <fullName evidence="4">Reverse transcriptase domain-containing protein</fullName>
    </recommendedName>
</protein>
<dbReference type="AlphaFoldDB" id="A0A8H8A081"/>
<dbReference type="OrthoDB" id="5599163at2759"/>
<feature type="compositionally biased region" description="Low complexity" evidence="1">
    <location>
        <begin position="44"/>
        <end position="61"/>
    </location>
</feature>
<dbReference type="Proteomes" id="UP000673691">
    <property type="component" value="Unassembled WGS sequence"/>
</dbReference>
<accession>A0A8H8A081</accession>
<dbReference type="InterPro" id="IPR043502">
    <property type="entry name" value="DNA/RNA_pol_sf"/>
</dbReference>
<dbReference type="EMBL" id="JAEFCI010001687">
    <property type="protein sequence ID" value="KAG5462733.1"/>
    <property type="molecule type" value="Genomic_DNA"/>
</dbReference>
<name>A0A8H8A081_9FUNG</name>
<dbReference type="Gene3D" id="3.10.10.10">
    <property type="entry name" value="HIV Type 1 Reverse Transcriptase, subunit A, domain 1"/>
    <property type="match status" value="1"/>
</dbReference>
<organism evidence="2 3">
    <name type="scientific">Olpidium bornovanus</name>
    <dbReference type="NCBI Taxonomy" id="278681"/>
    <lineage>
        <taxon>Eukaryota</taxon>
        <taxon>Fungi</taxon>
        <taxon>Fungi incertae sedis</taxon>
        <taxon>Olpidiomycota</taxon>
        <taxon>Olpidiomycotina</taxon>
        <taxon>Olpidiomycetes</taxon>
        <taxon>Olpidiales</taxon>
        <taxon>Olpidiaceae</taxon>
        <taxon>Olpidium</taxon>
    </lineage>
</organism>
<dbReference type="PANTHER" id="PTHR24559">
    <property type="entry name" value="TRANSPOSON TY3-I GAG-POL POLYPROTEIN"/>
    <property type="match status" value="1"/>
</dbReference>
<dbReference type="SUPFAM" id="SSF56672">
    <property type="entry name" value="DNA/RNA polymerases"/>
    <property type="match status" value="1"/>
</dbReference>
<dbReference type="InterPro" id="IPR053134">
    <property type="entry name" value="RNA-dir_DNA_polymerase"/>
</dbReference>
<reference evidence="2 3" key="1">
    <citation type="journal article" name="Sci. Rep.">
        <title>Genome-scale phylogenetic analyses confirm Olpidium as the closest living zoosporic fungus to the non-flagellated, terrestrial fungi.</title>
        <authorList>
            <person name="Chang Y."/>
            <person name="Rochon D."/>
            <person name="Sekimoto S."/>
            <person name="Wang Y."/>
            <person name="Chovatia M."/>
            <person name="Sandor L."/>
            <person name="Salamov A."/>
            <person name="Grigoriev I.V."/>
            <person name="Stajich J.E."/>
            <person name="Spatafora J.W."/>
        </authorList>
    </citation>
    <scope>NUCLEOTIDE SEQUENCE [LARGE SCALE GENOMIC DNA]</scope>
    <source>
        <strain evidence="2">S191</strain>
    </source>
</reference>
<feature type="compositionally biased region" description="Basic and acidic residues" evidence="1">
    <location>
        <begin position="101"/>
        <end position="115"/>
    </location>
</feature>
<dbReference type="CDD" id="cd01647">
    <property type="entry name" value="RT_LTR"/>
    <property type="match status" value="1"/>
</dbReference>
<evidence type="ECO:0000313" key="3">
    <source>
        <dbReference type="Proteomes" id="UP000673691"/>
    </source>
</evidence>
<sequence length="586" mass="63867">MGQEQSTLVCDTTAIAQDLPAEPRARLFLLIGAAIDHTTRATATGSAASTATSKAAHVSSAIQTETQPRSSGATQTPMEGPPPTTADDAPKSSPKATGKATQERLREEVTGKRGASEGPSSKKRRMGPTALKRSHGATSSPADDTTTTLEEDIRALFDGDGTPDLIINFAEQWLAEEAGWPMVMSPGWVLHTAVGKDSIYGTCPNVPLVIFEFQTQNNVFVSPTLGYDLILGQPWRAKLRYTSIWKDDGSEVKCVSSLDGEQTVQFRVVSPTDDRHRVYLKYRGEGPPPELADRLRELEGRDKGVPGTAVAIEGSFDRRGEGVVAKTNTMYKTVDRKVCLVAHGLLPDAGARIERAIRERRLRDLGGIGHCFTAEASEKVKVGGDGLLTQQEEADFREMLGRHGRAFAFKDSEIGCADPAVVAPMVIFMDEHEPWALKSIGVPRAMQGKLEEFLKRRMATKVLEPASGPYACRWFMVLKKDGGYWIIQDCRPLNAVTIWNASLGPTIEEAMDGFAGRAIYSFADLFCGYDQFQLEERSRVLAAMRTPFALLGKAVVPQGGTNSVCREHSKHDLRGVHTRNTAAVHQ</sequence>
<comment type="caution">
    <text evidence="2">The sequence shown here is derived from an EMBL/GenBank/DDBJ whole genome shotgun (WGS) entry which is preliminary data.</text>
</comment>
<gene>
    <name evidence="2" type="ORF">BJ554DRAFT_3778</name>
</gene>
<evidence type="ECO:0000256" key="1">
    <source>
        <dbReference type="SAM" id="MobiDB-lite"/>
    </source>
</evidence>
<evidence type="ECO:0000313" key="2">
    <source>
        <dbReference type="EMBL" id="KAG5462733.1"/>
    </source>
</evidence>
<feature type="region of interest" description="Disordered" evidence="1">
    <location>
        <begin position="44"/>
        <end position="146"/>
    </location>
</feature>
<proteinExistence type="predicted"/>
<evidence type="ECO:0008006" key="4">
    <source>
        <dbReference type="Google" id="ProtNLM"/>
    </source>
</evidence>
<feature type="compositionally biased region" description="Low complexity" evidence="1">
    <location>
        <begin position="137"/>
        <end position="146"/>
    </location>
</feature>
<dbReference type="CDD" id="cd00303">
    <property type="entry name" value="retropepsin_like"/>
    <property type="match status" value="1"/>
</dbReference>
<dbReference type="PANTHER" id="PTHR24559:SF444">
    <property type="entry name" value="REVERSE TRANSCRIPTASE DOMAIN-CONTAINING PROTEIN"/>
    <property type="match status" value="1"/>
</dbReference>
<keyword evidence="3" id="KW-1185">Reference proteome</keyword>
<feature type="compositionally biased region" description="Polar residues" evidence="1">
    <location>
        <begin position="62"/>
        <end position="77"/>
    </location>
</feature>